<protein>
    <submittedName>
        <fullName evidence="2">Uncharacterized protein</fullName>
    </submittedName>
</protein>
<evidence type="ECO:0000313" key="2">
    <source>
        <dbReference type="EnsemblMetazoa" id="GPPI051392-PA"/>
    </source>
</evidence>
<accession>A0A1B0C7K5</accession>
<evidence type="ECO:0000313" key="3">
    <source>
        <dbReference type="Proteomes" id="UP000092460"/>
    </source>
</evidence>
<name>A0A1B0C7K5_9MUSC</name>
<proteinExistence type="predicted"/>
<dbReference type="VEuPathDB" id="VectorBase:GPPI051392"/>
<evidence type="ECO:0000256" key="1">
    <source>
        <dbReference type="SAM" id="MobiDB-lite"/>
    </source>
</evidence>
<dbReference type="Proteomes" id="UP000092460">
    <property type="component" value="Unassembled WGS sequence"/>
</dbReference>
<feature type="region of interest" description="Disordered" evidence="1">
    <location>
        <begin position="1"/>
        <end position="91"/>
    </location>
</feature>
<feature type="compositionally biased region" description="Polar residues" evidence="1">
    <location>
        <begin position="1"/>
        <end position="15"/>
    </location>
</feature>
<organism evidence="2 3">
    <name type="scientific">Glossina palpalis gambiensis</name>
    <dbReference type="NCBI Taxonomy" id="67801"/>
    <lineage>
        <taxon>Eukaryota</taxon>
        <taxon>Metazoa</taxon>
        <taxon>Ecdysozoa</taxon>
        <taxon>Arthropoda</taxon>
        <taxon>Hexapoda</taxon>
        <taxon>Insecta</taxon>
        <taxon>Pterygota</taxon>
        <taxon>Neoptera</taxon>
        <taxon>Endopterygota</taxon>
        <taxon>Diptera</taxon>
        <taxon>Brachycera</taxon>
        <taxon>Muscomorpha</taxon>
        <taxon>Hippoboscoidea</taxon>
        <taxon>Glossinidae</taxon>
        <taxon>Glossina</taxon>
    </lineage>
</organism>
<dbReference type="EMBL" id="JXJN01028901">
    <property type="status" value="NOT_ANNOTATED_CDS"/>
    <property type="molecule type" value="Genomic_DNA"/>
</dbReference>
<reference evidence="2" key="2">
    <citation type="submission" date="2020-05" db="UniProtKB">
        <authorList>
            <consortium name="EnsemblMetazoa"/>
        </authorList>
    </citation>
    <scope>IDENTIFICATION</scope>
    <source>
        <strain evidence="2">IAEA</strain>
    </source>
</reference>
<dbReference type="AlphaFoldDB" id="A0A1B0C7K5"/>
<reference evidence="3" key="1">
    <citation type="submission" date="2015-01" db="EMBL/GenBank/DDBJ databases">
        <authorList>
            <person name="Aksoy S."/>
            <person name="Warren W."/>
            <person name="Wilson R.K."/>
        </authorList>
    </citation>
    <scope>NUCLEOTIDE SEQUENCE [LARGE SCALE GENOMIC DNA]</scope>
    <source>
        <strain evidence="3">IAEA</strain>
    </source>
</reference>
<keyword evidence="3" id="KW-1185">Reference proteome</keyword>
<dbReference type="EnsemblMetazoa" id="GPPI051392-RA">
    <property type="protein sequence ID" value="GPPI051392-PA"/>
    <property type="gene ID" value="GPPI051392"/>
</dbReference>
<feature type="compositionally biased region" description="Low complexity" evidence="1">
    <location>
        <begin position="64"/>
        <end position="81"/>
    </location>
</feature>
<feature type="compositionally biased region" description="Low complexity" evidence="1">
    <location>
        <begin position="16"/>
        <end position="57"/>
    </location>
</feature>
<sequence>MAVQNQRLMKSSLADNTVTTTTTTTTPITTQTTSTRNSNSTTVPSMTMPPSSSSTSSLPAKTLQATHTSAPTPTASPQIATHATINGGPRSNINHPCAMNLQLMRFDKRANIPTLPAVMALQATSTHTATDEKCLKGSK</sequence>